<sequence length="291" mass="32138">MSTVFINRPVVRIGPDEVDFSDAAVAKEIYGVKDVYLKAPFYQKIAPHGVSNLFNVTDVNLHRRYRRLLSGGMSESSLKLMFPAIEANVTLAIQNIREEMEQRGAADVFKWWLFMATDIVGELTDVHDFLATRMDPSSARKLAVSCGAVWPGRDMAALLRPDPAYPSLPLHLRMLNVDLVRTQDPHMPSAKALLDGLVSGDDGTLEGLAVHLSENPEALSGFDNMDLLVHALGKLVNLTQLAVTLHMDRRQRPAPAFMEAWSKANREAADILAAAPPGLRYINVAGQSWRV</sequence>
<dbReference type="Gene3D" id="1.10.630.10">
    <property type="entry name" value="Cytochrome P450"/>
    <property type="match status" value="1"/>
</dbReference>
<evidence type="ECO:0000313" key="1">
    <source>
        <dbReference type="EMBL" id="KAK4039414.1"/>
    </source>
</evidence>
<gene>
    <name evidence="1" type="ORF">C8A01DRAFT_36624</name>
</gene>
<evidence type="ECO:0000313" key="2">
    <source>
        <dbReference type="Proteomes" id="UP001303115"/>
    </source>
</evidence>
<reference evidence="2" key="1">
    <citation type="journal article" date="2023" name="Mol. Phylogenet. Evol.">
        <title>Genome-scale phylogeny and comparative genomics of the fungal order Sordariales.</title>
        <authorList>
            <person name="Hensen N."/>
            <person name="Bonometti L."/>
            <person name="Westerberg I."/>
            <person name="Brannstrom I.O."/>
            <person name="Guillou S."/>
            <person name="Cros-Aarteil S."/>
            <person name="Calhoun S."/>
            <person name="Haridas S."/>
            <person name="Kuo A."/>
            <person name="Mondo S."/>
            <person name="Pangilinan J."/>
            <person name="Riley R."/>
            <person name="LaButti K."/>
            <person name="Andreopoulos B."/>
            <person name="Lipzen A."/>
            <person name="Chen C."/>
            <person name="Yan M."/>
            <person name="Daum C."/>
            <person name="Ng V."/>
            <person name="Clum A."/>
            <person name="Steindorff A."/>
            <person name="Ohm R.A."/>
            <person name="Martin F."/>
            <person name="Silar P."/>
            <person name="Natvig D.O."/>
            <person name="Lalanne C."/>
            <person name="Gautier V."/>
            <person name="Ament-Velasquez S.L."/>
            <person name="Kruys A."/>
            <person name="Hutchinson M.I."/>
            <person name="Powell A.J."/>
            <person name="Barry K."/>
            <person name="Miller A.N."/>
            <person name="Grigoriev I.V."/>
            <person name="Debuchy R."/>
            <person name="Gladieux P."/>
            <person name="Hiltunen Thoren M."/>
            <person name="Johannesson H."/>
        </authorList>
    </citation>
    <scope>NUCLEOTIDE SEQUENCE [LARGE SCALE GENOMIC DNA]</scope>
    <source>
        <strain evidence="2">CBS 284.82</strain>
    </source>
</reference>
<comment type="caution">
    <text evidence="1">The sequence shown here is derived from an EMBL/GenBank/DDBJ whole genome shotgun (WGS) entry which is preliminary data.</text>
</comment>
<organism evidence="1 2">
    <name type="scientific">Parachaetomium inaequale</name>
    <dbReference type="NCBI Taxonomy" id="2588326"/>
    <lineage>
        <taxon>Eukaryota</taxon>
        <taxon>Fungi</taxon>
        <taxon>Dikarya</taxon>
        <taxon>Ascomycota</taxon>
        <taxon>Pezizomycotina</taxon>
        <taxon>Sordariomycetes</taxon>
        <taxon>Sordariomycetidae</taxon>
        <taxon>Sordariales</taxon>
        <taxon>Chaetomiaceae</taxon>
        <taxon>Parachaetomium</taxon>
    </lineage>
</organism>
<dbReference type="AlphaFoldDB" id="A0AAN6PEC3"/>
<evidence type="ECO:0008006" key="3">
    <source>
        <dbReference type="Google" id="ProtNLM"/>
    </source>
</evidence>
<accession>A0AAN6PEC3</accession>
<dbReference type="GO" id="GO:0005506">
    <property type="term" value="F:iron ion binding"/>
    <property type="evidence" value="ECO:0007669"/>
    <property type="project" value="InterPro"/>
</dbReference>
<keyword evidence="2" id="KW-1185">Reference proteome</keyword>
<dbReference type="EMBL" id="MU854401">
    <property type="protein sequence ID" value="KAK4039414.1"/>
    <property type="molecule type" value="Genomic_DNA"/>
</dbReference>
<dbReference type="GO" id="GO:0004497">
    <property type="term" value="F:monooxygenase activity"/>
    <property type="evidence" value="ECO:0007669"/>
    <property type="project" value="InterPro"/>
</dbReference>
<dbReference type="GO" id="GO:0020037">
    <property type="term" value="F:heme binding"/>
    <property type="evidence" value="ECO:0007669"/>
    <property type="project" value="InterPro"/>
</dbReference>
<dbReference type="SUPFAM" id="SSF48264">
    <property type="entry name" value="Cytochrome P450"/>
    <property type="match status" value="1"/>
</dbReference>
<dbReference type="Proteomes" id="UP001303115">
    <property type="component" value="Unassembled WGS sequence"/>
</dbReference>
<dbReference type="GO" id="GO:0016705">
    <property type="term" value="F:oxidoreductase activity, acting on paired donors, with incorporation or reduction of molecular oxygen"/>
    <property type="evidence" value="ECO:0007669"/>
    <property type="project" value="InterPro"/>
</dbReference>
<name>A0AAN6PEC3_9PEZI</name>
<dbReference type="InterPro" id="IPR036396">
    <property type="entry name" value="Cyt_P450_sf"/>
</dbReference>
<protein>
    <recommendedName>
        <fullName evidence="3">Cytochrome P450</fullName>
    </recommendedName>
</protein>
<proteinExistence type="predicted"/>